<protein>
    <recommendedName>
        <fullName evidence="1">ABM domain-containing protein</fullName>
    </recommendedName>
</protein>
<dbReference type="OrthoDB" id="9812192at2"/>
<dbReference type="EMBL" id="UHIC01000001">
    <property type="protein sequence ID" value="SUO94973.1"/>
    <property type="molecule type" value="Genomic_DNA"/>
</dbReference>
<organism evidence="2 3">
    <name type="scientific">Suttonella ornithocola</name>
    <dbReference type="NCBI Taxonomy" id="279832"/>
    <lineage>
        <taxon>Bacteria</taxon>
        <taxon>Pseudomonadati</taxon>
        <taxon>Pseudomonadota</taxon>
        <taxon>Gammaproteobacteria</taxon>
        <taxon>Cardiobacteriales</taxon>
        <taxon>Cardiobacteriaceae</taxon>
        <taxon>Suttonella</taxon>
    </lineage>
</organism>
<keyword evidence="3" id="KW-1185">Reference proteome</keyword>
<reference evidence="2 3" key="1">
    <citation type="submission" date="2018-06" db="EMBL/GenBank/DDBJ databases">
        <authorList>
            <consortium name="Pathogen Informatics"/>
            <person name="Doyle S."/>
        </authorList>
    </citation>
    <scope>NUCLEOTIDE SEQUENCE [LARGE SCALE GENOMIC DNA]</scope>
    <source>
        <strain evidence="2 3">NCTC13337</strain>
    </source>
</reference>
<dbReference type="Proteomes" id="UP000254601">
    <property type="component" value="Unassembled WGS sequence"/>
</dbReference>
<gene>
    <name evidence="2" type="ORF">NCTC13337_01024</name>
</gene>
<dbReference type="InterPro" id="IPR007138">
    <property type="entry name" value="ABM_dom"/>
</dbReference>
<name>A0A380MST4_9GAMM</name>
<accession>A0A380MST4</accession>
<sequence>MNSSYVTLKGYLFVPDEDLAAVCEALPLHIALSNAEIGSLHFEVTQNSQNPNRFKVYECFVNQSAFLAYQARLAASQWTKVSQNATRHYHIPPNNDKENLS</sequence>
<feature type="domain" description="ABM" evidence="1">
    <location>
        <begin position="10"/>
        <end position="75"/>
    </location>
</feature>
<proteinExistence type="predicted"/>
<dbReference type="Pfam" id="PF03992">
    <property type="entry name" value="ABM"/>
    <property type="match status" value="1"/>
</dbReference>
<dbReference type="RefSeq" id="WP_072576987.1">
    <property type="nucleotide sequence ID" value="NZ_LWHB01000123.1"/>
</dbReference>
<dbReference type="InterPro" id="IPR011008">
    <property type="entry name" value="Dimeric_a/b-barrel"/>
</dbReference>
<evidence type="ECO:0000259" key="1">
    <source>
        <dbReference type="Pfam" id="PF03992"/>
    </source>
</evidence>
<dbReference type="SUPFAM" id="SSF54909">
    <property type="entry name" value="Dimeric alpha+beta barrel"/>
    <property type="match status" value="1"/>
</dbReference>
<dbReference type="AlphaFoldDB" id="A0A380MST4"/>
<evidence type="ECO:0000313" key="3">
    <source>
        <dbReference type="Proteomes" id="UP000254601"/>
    </source>
</evidence>
<evidence type="ECO:0000313" key="2">
    <source>
        <dbReference type="EMBL" id="SUO94973.1"/>
    </source>
</evidence>
<dbReference type="Gene3D" id="3.30.70.100">
    <property type="match status" value="1"/>
</dbReference>